<reference evidence="9 10" key="1">
    <citation type="journal article" date="2018" name="PLoS Pathog.">
        <title>Evolution of structural diversity of trichothecenes, a family of toxins produced by plant pathogenic and entomopathogenic fungi.</title>
        <authorList>
            <person name="Proctor R.H."/>
            <person name="McCormick S.P."/>
            <person name="Kim H.S."/>
            <person name="Cardoza R.E."/>
            <person name="Stanley A.M."/>
            <person name="Lindo L."/>
            <person name="Kelly A."/>
            <person name="Brown D.W."/>
            <person name="Lee T."/>
            <person name="Vaughan M.M."/>
            <person name="Alexander N.J."/>
            <person name="Busman M."/>
            <person name="Gutierrez S."/>
        </authorList>
    </citation>
    <scope>NUCLEOTIDE SEQUENCE [LARGE SCALE GENOMIC DNA]</scope>
    <source>
        <strain evidence="9 10">NRRL 3299</strain>
    </source>
</reference>
<dbReference type="GO" id="GO:0005315">
    <property type="term" value="F:phosphate transmembrane transporter activity"/>
    <property type="evidence" value="ECO:0007669"/>
    <property type="project" value="InterPro"/>
</dbReference>
<feature type="transmembrane region" description="Helical" evidence="7">
    <location>
        <begin position="456"/>
        <end position="474"/>
    </location>
</feature>
<proteinExistence type="inferred from homology"/>
<feature type="transmembrane region" description="Helical" evidence="7">
    <location>
        <begin position="219"/>
        <end position="242"/>
    </location>
</feature>
<feature type="region of interest" description="Disordered" evidence="8">
    <location>
        <begin position="291"/>
        <end position="347"/>
    </location>
</feature>
<dbReference type="STRING" id="5514.A0A395SJ98"/>
<protein>
    <recommendedName>
        <fullName evidence="7">Phosphate transporter</fullName>
    </recommendedName>
</protein>
<dbReference type="InterPro" id="IPR001204">
    <property type="entry name" value="Phos_transporter"/>
</dbReference>
<evidence type="ECO:0000256" key="6">
    <source>
        <dbReference type="ARBA" id="ARBA00023136"/>
    </source>
</evidence>
<keyword evidence="4 7" id="KW-0812">Transmembrane</keyword>
<comment type="similarity">
    <text evidence="7">Belongs to the inorganic phosphate transporter (PiT) (TC 2.A.20) family.</text>
</comment>
<evidence type="ECO:0000256" key="2">
    <source>
        <dbReference type="ARBA" id="ARBA00022448"/>
    </source>
</evidence>
<dbReference type="Proteomes" id="UP000266152">
    <property type="component" value="Unassembled WGS sequence"/>
</dbReference>
<feature type="transmembrane region" description="Helical" evidence="7">
    <location>
        <begin position="188"/>
        <end position="207"/>
    </location>
</feature>
<feature type="transmembrane region" description="Helical" evidence="7">
    <location>
        <begin position="88"/>
        <end position="109"/>
    </location>
</feature>
<comment type="subcellular location">
    <subcellularLocation>
        <location evidence="1 7">Membrane</location>
        <topology evidence="1 7">Multi-pass membrane protein</topology>
    </subcellularLocation>
</comment>
<feature type="transmembrane region" description="Helical" evidence="7">
    <location>
        <begin position="542"/>
        <end position="568"/>
    </location>
</feature>
<evidence type="ECO:0000256" key="1">
    <source>
        <dbReference type="ARBA" id="ARBA00004141"/>
    </source>
</evidence>
<feature type="transmembrane region" description="Helical" evidence="7">
    <location>
        <begin position="146"/>
        <end position="168"/>
    </location>
</feature>
<evidence type="ECO:0000256" key="8">
    <source>
        <dbReference type="SAM" id="MobiDB-lite"/>
    </source>
</evidence>
<dbReference type="EMBL" id="PXOF01000034">
    <property type="protein sequence ID" value="RGP72488.1"/>
    <property type="molecule type" value="Genomic_DNA"/>
</dbReference>
<feature type="transmembrane region" description="Helical" evidence="7">
    <location>
        <begin position="45"/>
        <end position="67"/>
    </location>
</feature>
<keyword evidence="3 7" id="KW-0592">Phosphate transport</keyword>
<evidence type="ECO:0000313" key="9">
    <source>
        <dbReference type="EMBL" id="RGP72488.1"/>
    </source>
</evidence>
<keyword evidence="2 7" id="KW-0813">Transport</keyword>
<comment type="caution">
    <text evidence="9">The sequence shown here is derived from an EMBL/GenBank/DDBJ whole genome shotgun (WGS) entry which is preliminary data.</text>
</comment>
<dbReference type="PANTHER" id="PTHR11101:SF55">
    <property type="entry name" value="PHOSPHATE TRANSPORTER"/>
    <property type="match status" value="1"/>
</dbReference>
<dbReference type="AlphaFoldDB" id="A0A395SJ98"/>
<comment type="function">
    <text evidence="7">Sodium-phosphate symporter.</text>
</comment>
<evidence type="ECO:0000256" key="5">
    <source>
        <dbReference type="ARBA" id="ARBA00022989"/>
    </source>
</evidence>
<dbReference type="PANTHER" id="PTHR11101">
    <property type="entry name" value="PHOSPHATE TRANSPORTER"/>
    <property type="match status" value="1"/>
</dbReference>
<feature type="transmembrane region" description="Helical" evidence="7">
    <location>
        <begin position="494"/>
        <end position="512"/>
    </location>
</feature>
<sequence length="573" mass="62205">MASLQQYSWLIAIISIAFCFSAFGNGANDVANAYATSVAARTLNMWQAGILSIFTEFVGAVALGSGVTATIKNKIMDLDRFRNKPGTLVLAMTCAEIGSASWLMIANLVGFPVSTTHTIVGALVGSGIASQASISWGWTSGSVSQIAASWAIAPLISASMAAILFLVLKFSVLERQDPFKWAIRLIPFYLAFTGGILALFIVVELPTAPSLEEFGASNVIAIVLGTFGGVLIISYIFFLPYFHRRLVLNDARVQVWHLPLGPLLWRDDPPLYWPGNNGNPNGAVTKDHYRNTRLEDMTPVDSPTRSLGDEETKSTTNSAEVPAAADSSALERGQANMTSKLRKRHVEPRERFLAPTKDLPLYIPARLWAWTKYLLLQGVTRDVTSHDSQHLEKTHARAKQYDNKVEHLWTYAQVTSAMMMSIAHGSNDVANAVGPWVAAYSTYQAGKVESSSSTPIWILVVAGFLLGFGFWVLGWRIVASLGNKITQMSPTRGYAIELGAAITVLLASRLGLPVSTTHCLTGATVGVGLMNFTLEATNWRQLLWIFAGWVLTLPVAGLISGLLTVMALNTPHF</sequence>
<keyword evidence="5 7" id="KW-1133">Transmembrane helix</keyword>
<dbReference type="GO" id="GO:0016020">
    <property type="term" value="C:membrane"/>
    <property type="evidence" value="ECO:0007669"/>
    <property type="project" value="UniProtKB-SubCell"/>
</dbReference>
<keyword evidence="6 7" id="KW-0472">Membrane</keyword>
<evidence type="ECO:0000313" key="10">
    <source>
        <dbReference type="Proteomes" id="UP000266152"/>
    </source>
</evidence>
<organism evidence="9 10">
    <name type="scientific">Fusarium sporotrichioides</name>
    <dbReference type="NCBI Taxonomy" id="5514"/>
    <lineage>
        <taxon>Eukaryota</taxon>
        <taxon>Fungi</taxon>
        <taxon>Dikarya</taxon>
        <taxon>Ascomycota</taxon>
        <taxon>Pezizomycotina</taxon>
        <taxon>Sordariomycetes</taxon>
        <taxon>Hypocreomycetidae</taxon>
        <taxon>Hypocreales</taxon>
        <taxon>Nectriaceae</taxon>
        <taxon>Fusarium</taxon>
    </lineage>
</organism>
<gene>
    <name evidence="9" type="ORF">FSPOR_2699</name>
</gene>
<accession>A0A395SJ98</accession>
<evidence type="ECO:0000256" key="3">
    <source>
        <dbReference type="ARBA" id="ARBA00022592"/>
    </source>
</evidence>
<evidence type="ECO:0000256" key="4">
    <source>
        <dbReference type="ARBA" id="ARBA00022692"/>
    </source>
</evidence>
<dbReference type="GO" id="GO:0035435">
    <property type="term" value="P:phosphate ion transmembrane transport"/>
    <property type="evidence" value="ECO:0007669"/>
    <property type="project" value="TreeGrafter"/>
</dbReference>
<evidence type="ECO:0000256" key="7">
    <source>
        <dbReference type="RuleBase" id="RU363058"/>
    </source>
</evidence>
<dbReference type="Pfam" id="PF01384">
    <property type="entry name" value="PHO4"/>
    <property type="match status" value="1"/>
</dbReference>
<name>A0A395SJ98_FUSSP</name>
<feature type="transmembrane region" description="Helical" evidence="7">
    <location>
        <begin position="7"/>
        <end position="25"/>
    </location>
</feature>
<keyword evidence="10" id="KW-1185">Reference proteome</keyword>